<dbReference type="SUPFAM" id="SSF57256">
    <property type="entry name" value="Elafin-like"/>
    <property type="match status" value="1"/>
</dbReference>
<dbReference type="Proteomes" id="UP000694567">
    <property type="component" value="Unplaced"/>
</dbReference>
<keyword evidence="3" id="KW-1185">Reference proteome</keyword>
<dbReference type="Gene3D" id="4.10.75.10">
    <property type="entry name" value="Elafin-like"/>
    <property type="match status" value="1"/>
</dbReference>
<reference evidence="2" key="1">
    <citation type="submission" date="2025-08" db="UniProtKB">
        <authorList>
            <consortium name="Ensembl"/>
        </authorList>
    </citation>
    <scope>IDENTIFICATION</scope>
</reference>
<evidence type="ECO:0000313" key="3">
    <source>
        <dbReference type="Proteomes" id="UP000694567"/>
    </source>
</evidence>
<dbReference type="GO" id="GO:0005576">
    <property type="term" value="C:extracellular region"/>
    <property type="evidence" value="ECO:0007669"/>
    <property type="project" value="InterPro"/>
</dbReference>
<dbReference type="InterPro" id="IPR036645">
    <property type="entry name" value="Elafin-like_sf"/>
</dbReference>
<dbReference type="Ensembl" id="ENSBOBT00000021519.1">
    <property type="protein sequence ID" value="ENSBOBP00000021041.1"/>
    <property type="gene ID" value="ENSBOBG00000012808.1"/>
</dbReference>
<accession>A0A8C0FM42</accession>
<dbReference type="InterPro" id="IPR008197">
    <property type="entry name" value="WAP_dom"/>
</dbReference>
<dbReference type="SMART" id="SM00217">
    <property type="entry name" value="WAP"/>
    <property type="match status" value="1"/>
</dbReference>
<protein>
    <recommendedName>
        <fullName evidence="1">WAP domain-containing protein</fullName>
    </recommendedName>
</protein>
<evidence type="ECO:0000259" key="1">
    <source>
        <dbReference type="SMART" id="SM00217"/>
    </source>
</evidence>
<dbReference type="AlphaFoldDB" id="A0A8C0FM42"/>
<dbReference type="GO" id="GO:0030414">
    <property type="term" value="F:peptidase inhibitor activity"/>
    <property type="evidence" value="ECO:0007669"/>
    <property type="project" value="InterPro"/>
</dbReference>
<sequence>MNGFSHEFLGPLLTPKPGHCPSWGKAAGFAAACVQCCKGDVQSPGKKKCCSNQCGYTCQSYFPVFSW</sequence>
<evidence type="ECO:0000313" key="2">
    <source>
        <dbReference type="Ensembl" id="ENSBOBP00000021041.1"/>
    </source>
</evidence>
<proteinExistence type="predicted"/>
<dbReference type="Pfam" id="PF00095">
    <property type="entry name" value="WAP"/>
    <property type="match status" value="1"/>
</dbReference>
<organism evidence="2 3">
    <name type="scientific">Bubo bubo</name>
    <name type="common">Eurasian eagle-owl</name>
    <name type="synonym">Strix bubo</name>
    <dbReference type="NCBI Taxonomy" id="30461"/>
    <lineage>
        <taxon>Eukaryota</taxon>
        <taxon>Metazoa</taxon>
        <taxon>Chordata</taxon>
        <taxon>Craniata</taxon>
        <taxon>Vertebrata</taxon>
        <taxon>Euteleostomi</taxon>
        <taxon>Archelosauria</taxon>
        <taxon>Archosauria</taxon>
        <taxon>Dinosauria</taxon>
        <taxon>Saurischia</taxon>
        <taxon>Theropoda</taxon>
        <taxon>Coelurosauria</taxon>
        <taxon>Aves</taxon>
        <taxon>Neognathae</taxon>
        <taxon>Neoaves</taxon>
        <taxon>Telluraves</taxon>
        <taxon>Strigiformes</taxon>
        <taxon>Strigidae</taxon>
        <taxon>Bubo</taxon>
    </lineage>
</organism>
<feature type="domain" description="WAP" evidence="1">
    <location>
        <begin position="16"/>
        <end position="64"/>
    </location>
</feature>
<reference evidence="2" key="2">
    <citation type="submission" date="2025-09" db="UniProtKB">
        <authorList>
            <consortium name="Ensembl"/>
        </authorList>
    </citation>
    <scope>IDENTIFICATION</scope>
</reference>
<dbReference type="FunFam" id="4.10.75.10:FF:000001">
    <property type="entry name" value="Anosmin 1"/>
    <property type="match status" value="1"/>
</dbReference>
<name>A0A8C0FM42_BUBBB</name>